<keyword evidence="4" id="KW-0804">Transcription</keyword>
<dbReference type="Gene3D" id="1.10.10.10">
    <property type="entry name" value="Winged helix-like DNA-binding domain superfamily/Winged helix DNA-binding domain"/>
    <property type="match status" value="1"/>
</dbReference>
<name>A0ABX7MCK2_9RHOO</name>
<dbReference type="CDD" id="cd08472">
    <property type="entry name" value="PBP2_CrgA_like_3"/>
    <property type="match status" value="1"/>
</dbReference>
<dbReference type="EMBL" id="CP071060">
    <property type="protein sequence ID" value="QSI78265.1"/>
    <property type="molecule type" value="Genomic_DNA"/>
</dbReference>
<sequence length="303" mass="33217">MDQLDALRIFLRVADMASFTQAAQSLGLPKASISMAVQRLETQLGTRLLHRTTRRVQMTPDGQTFYDRSKDLLADIEELQGMFKQGALQLQGRLRVDMPLGVARAIVIPQLPAFMQTHPGLQIELSSTDRRIDLVREGFDCVLRVGPLGDSSLVARPLGRYRMINCASPAYFAAFGMPQTLDDLSRHRLIHYASALGGNPPGFEYTASGQDDTAQFVAMAGALTVNNSDAYQAACLAGLGLIQVPEPGIKPLLASGALVEVLPQFRAAPMPVSILYGNRRNVSRRLQVFMNWLGEIMQPHLQG</sequence>
<dbReference type="InterPro" id="IPR036388">
    <property type="entry name" value="WH-like_DNA-bd_sf"/>
</dbReference>
<dbReference type="InterPro" id="IPR036390">
    <property type="entry name" value="WH_DNA-bd_sf"/>
</dbReference>
<dbReference type="SUPFAM" id="SSF53850">
    <property type="entry name" value="Periplasmic binding protein-like II"/>
    <property type="match status" value="1"/>
</dbReference>
<dbReference type="Pfam" id="PF00126">
    <property type="entry name" value="HTH_1"/>
    <property type="match status" value="1"/>
</dbReference>
<evidence type="ECO:0000256" key="1">
    <source>
        <dbReference type="ARBA" id="ARBA00009437"/>
    </source>
</evidence>
<reference evidence="6 7" key="1">
    <citation type="submission" date="2021-02" db="EMBL/GenBank/DDBJ databases">
        <title>Niveibacterium changnyeongensis HC41.</title>
        <authorList>
            <person name="Kang M."/>
        </authorList>
    </citation>
    <scope>NUCLEOTIDE SEQUENCE [LARGE SCALE GENOMIC DNA]</scope>
    <source>
        <strain evidence="6 7">HC41</strain>
    </source>
</reference>
<evidence type="ECO:0000256" key="3">
    <source>
        <dbReference type="ARBA" id="ARBA00023125"/>
    </source>
</evidence>
<evidence type="ECO:0000313" key="7">
    <source>
        <dbReference type="Proteomes" id="UP000663570"/>
    </source>
</evidence>
<feature type="domain" description="HTH lysR-type" evidence="5">
    <location>
        <begin position="1"/>
        <end position="59"/>
    </location>
</feature>
<dbReference type="PROSITE" id="PS50931">
    <property type="entry name" value="HTH_LYSR"/>
    <property type="match status" value="1"/>
</dbReference>
<dbReference type="PANTHER" id="PTHR30537">
    <property type="entry name" value="HTH-TYPE TRANSCRIPTIONAL REGULATOR"/>
    <property type="match status" value="1"/>
</dbReference>
<comment type="similarity">
    <text evidence="1">Belongs to the LysR transcriptional regulatory family.</text>
</comment>
<dbReference type="Pfam" id="PF03466">
    <property type="entry name" value="LysR_substrate"/>
    <property type="match status" value="1"/>
</dbReference>
<organism evidence="6 7">
    <name type="scientific">Niveibacterium microcysteis</name>
    <dbReference type="NCBI Taxonomy" id="2811415"/>
    <lineage>
        <taxon>Bacteria</taxon>
        <taxon>Pseudomonadati</taxon>
        <taxon>Pseudomonadota</taxon>
        <taxon>Betaproteobacteria</taxon>
        <taxon>Rhodocyclales</taxon>
        <taxon>Rhodocyclaceae</taxon>
        <taxon>Niveibacterium</taxon>
    </lineage>
</organism>
<dbReference type="InterPro" id="IPR058163">
    <property type="entry name" value="LysR-type_TF_proteobact-type"/>
</dbReference>
<dbReference type="SUPFAM" id="SSF46785">
    <property type="entry name" value="Winged helix' DNA-binding domain"/>
    <property type="match status" value="1"/>
</dbReference>
<dbReference type="PRINTS" id="PR00039">
    <property type="entry name" value="HTHLYSR"/>
</dbReference>
<dbReference type="PANTHER" id="PTHR30537:SF72">
    <property type="entry name" value="LYSR FAMILY TRANSCRIPTIONAL REGULATOR"/>
    <property type="match status" value="1"/>
</dbReference>
<dbReference type="RefSeq" id="WP_206255586.1">
    <property type="nucleotide sequence ID" value="NZ_CP071060.1"/>
</dbReference>
<keyword evidence="2" id="KW-0805">Transcription regulation</keyword>
<evidence type="ECO:0000259" key="5">
    <source>
        <dbReference type="PROSITE" id="PS50931"/>
    </source>
</evidence>
<keyword evidence="3" id="KW-0238">DNA-binding</keyword>
<keyword evidence="7" id="KW-1185">Reference proteome</keyword>
<proteinExistence type="inferred from homology"/>
<dbReference type="InterPro" id="IPR000847">
    <property type="entry name" value="LysR_HTH_N"/>
</dbReference>
<dbReference type="Gene3D" id="3.40.190.290">
    <property type="match status" value="1"/>
</dbReference>
<evidence type="ECO:0000313" key="6">
    <source>
        <dbReference type="EMBL" id="QSI78265.1"/>
    </source>
</evidence>
<evidence type="ECO:0000256" key="4">
    <source>
        <dbReference type="ARBA" id="ARBA00023163"/>
    </source>
</evidence>
<accession>A0ABX7MCK2</accession>
<dbReference type="InterPro" id="IPR005119">
    <property type="entry name" value="LysR_subst-bd"/>
</dbReference>
<dbReference type="Proteomes" id="UP000663570">
    <property type="component" value="Chromosome"/>
</dbReference>
<gene>
    <name evidence="6" type="ORF">JY500_06435</name>
</gene>
<protein>
    <submittedName>
        <fullName evidence="6">LysR family transcriptional regulator</fullName>
    </submittedName>
</protein>
<evidence type="ECO:0000256" key="2">
    <source>
        <dbReference type="ARBA" id="ARBA00023015"/>
    </source>
</evidence>